<dbReference type="SUPFAM" id="SSF82714">
    <property type="entry name" value="Multidrug efflux transporter AcrB TolC docking domain, DN and DC subdomains"/>
    <property type="match status" value="2"/>
</dbReference>
<dbReference type="PANTHER" id="PTHR32063">
    <property type="match status" value="1"/>
</dbReference>
<keyword evidence="1" id="KW-1133">Transmembrane helix</keyword>
<sequence length="1026" mass="110421">MHRLISACLHYRLIPLAASVLLLLLGYKSVRDMPVDVFPEFAPPLVEIQTEVPGLSSLEVENLITGPLENGLAGVPALKTMRSKSVLGLSSLVLIFERGTDLFRARQMVQERLTRVAPTLPTVARPPVMLSPLSATSRVLKVGLLSDTLDRMALSDLARWTLRPRLMSVPGVANVAIWGQRDRQLQIKVDPERLRAANLRIDDVLRAAREASQPASGGFIDTPNQRMAISLSGATNLATLQDVPVAFRNGASIRLADVAHVEEAPPPPIGDAVVDDEAGILLIVEKQPWGNTLEVTRQVEAVLEQMRPALQGVTVVPGIFRPATFIERAMDNLHHAVVLGCVMVIVVLFAFLQDFRTAAISLVAIPLSLVSALVALHLAGATVDTLVLAGLVLALGEVVDDAIIDVENVQRRLAENLRLAQPRSSLQVILDASMEVRSAVVFATLIVVLVFIPVFFLDGVSGAFFRPLAVAYVLAVFASMGVALTVTPVLCLLFLERGEHAPPRLGGWLRERARPLIVWMMDRPRLALGAVAGMVIAGAVGAALLGEGFLPHFQETDFLMHWVAKPGTSGEAVRRTALRASAELRSIPGVRHFGAHIGRAEVADEVVGPNFAELWINLEGAVDYRATVERIHRVVEGYPGLYRDVQTYLQERIKEVLSGASGSIVVRVYGPDLDTLRTKAAEVEAKLRTIDGVGNLKLEPQVLVPQVRVRLDPEAARRLGLTPGDIQRAAATLLQGTKVGEVYRAERSLDVVVWGEDSLRQDVSSVKELRFLTPSGAPVRLGDVARVEIDSVPNIIQHESASRRIDVTCDPKDRALGAVVGDIQRVVSGMEWPVGHHAEVLGEFAERRAASARLFGLTALAILGIAFVLYLDFQSPRLVAFTMGTLPFALVGGLIGVLLTGGVVSLGSLVGFVTVLGVAARNGILLVSHYRHLEVEEGMAFGFELVLRGTLERLQPMAMTTLTTALALVPLVVGGLKPGQEIEHPMAVVILGGLASSAVLNVLLVPSLFLRFARGPSNHAAPSSPP</sequence>
<dbReference type="EMBL" id="CP022098">
    <property type="protein sequence ID" value="ATB38449.1"/>
    <property type="molecule type" value="Genomic_DNA"/>
</dbReference>
<evidence type="ECO:0000313" key="3">
    <source>
        <dbReference type="Proteomes" id="UP000217257"/>
    </source>
</evidence>
<keyword evidence="1" id="KW-0472">Membrane</keyword>
<feature type="transmembrane region" description="Helical" evidence="1">
    <location>
        <begin position="526"/>
        <end position="546"/>
    </location>
</feature>
<evidence type="ECO:0000256" key="1">
    <source>
        <dbReference type="SAM" id="Phobius"/>
    </source>
</evidence>
<dbReference type="Gene3D" id="3.30.2090.10">
    <property type="entry name" value="Multidrug efflux transporter AcrB TolC docking domain, DN and DC subdomains"/>
    <property type="match status" value="2"/>
</dbReference>
<organism evidence="2 3">
    <name type="scientific">Cystobacter fuscus</name>
    <dbReference type="NCBI Taxonomy" id="43"/>
    <lineage>
        <taxon>Bacteria</taxon>
        <taxon>Pseudomonadati</taxon>
        <taxon>Myxococcota</taxon>
        <taxon>Myxococcia</taxon>
        <taxon>Myxococcales</taxon>
        <taxon>Cystobacterineae</taxon>
        <taxon>Archangiaceae</taxon>
        <taxon>Cystobacter</taxon>
    </lineage>
</organism>
<feature type="transmembrane region" description="Helical" evidence="1">
    <location>
        <begin position="333"/>
        <end position="352"/>
    </location>
</feature>
<dbReference type="Gene3D" id="3.30.70.1430">
    <property type="entry name" value="Multidrug efflux transporter AcrB pore domain"/>
    <property type="match status" value="2"/>
</dbReference>
<dbReference type="GO" id="GO:0005886">
    <property type="term" value="C:plasma membrane"/>
    <property type="evidence" value="ECO:0007669"/>
    <property type="project" value="TreeGrafter"/>
</dbReference>
<dbReference type="PRINTS" id="PR00702">
    <property type="entry name" value="ACRIFLAVINRP"/>
</dbReference>
<dbReference type="GO" id="GO:0042910">
    <property type="term" value="F:xenobiotic transmembrane transporter activity"/>
    <property type="evidence" value="ECO:0007669"/>
    <property type="project" value="TreeGrafter"/>
</dbReference>
<feature type="transmembrane region" description="Helical" evidence="1">
    <location>
        <begin position="988"/>
        <end position="1010"/>
    </location>
</feature>
<feature type="transmembrane region" description="Helical" evidence="1">
    <location>
        <begin position="854"/>
        <end position="871"/>
    </location>
</feature>
<accession>A0A250J3A4</accession>
<proteinExistence type="predicted"/>
<reference evidence="2 3" key="1">
    <citation type="submission" date="2017-06" db="EMBL/GenBank/DDBJ databases">
        <title>Sequencing and comparative analysis of myxobacterial genomes.</title>
        <authorList>
            <person name="Rupp O."/>
            <person name="Goesmann A."/>
            <person name="Sogaard-Andersen L."/>
        </authorList>
    </citation>
    <scope>NUCLEOTIDE SEQUENCE [LARGE SCALE GENOMIC DNA]</scope>
    <source>
        <strain evidence="2 3">DSM 52655</strain>
    </source>
</reference>
<dbReference type="InterPro" id="IPR001036">
    <property type="entry name" value="Acrflvin-R"/>
</dbReference>
<dbReference type="KEGG" id="cfus:CYFUS_003884"/>
<dbReference type="Proteomes" id="UP000217257">
    <property type="component" value="Chromosome"/>
</dbReference>
<gene>
    <name evidence="2" type="ORF">CYFUS_003884</name>
</gene>
<dbReference type="AlphaFoldDB" id="A0A250J3A4"/>
<feature type="transmembrane region" description="Helical" evidence="1">
    <location>
        <begin position="359"/>
        <end position="379"/>
    </location>
</feature>
<dbReference type="Pfam" id="PF00873">
    <property type="entry name" value="ACR_tran"/>
    <property type="match status" value="1"/>
</dbReference>
<protein>
    <submittedName>
        <fullName evidence="2">Acriflavin resistance protein</fullName>
    </submittedName>
</protein>
<feature type="transmembrane region" description="Helical" evidence="1">
    <location>
        <begin position="439"/>
        <end position="457"/>
    </location>
</feature>
<evidence type="ECO:0000313" key="2">
    <source>
        <dbReference type="EMBL" id="ATB38449.1"/>
    </source>
</evidence>
<keyword evidence="1" id="KW-0812">Transmembrane</keyword>
<name>A0A250J3A4_9BACT</name>
<dbReference type="RefSeq" id="WP_095986620.1">
    <property type="nucleotide sequence ID" value="NZ_CP022098.1"/>
</dbReference>
<feature type="transmembrane region" description="Helical" evidence="1">
    <location>
        <begin position="878"/>
        <end position="900"/>
    </location>
</feature>
<feature type="transmembrane region" description="Helical" evidence="1">
    <location>
        <begin position="469"/>
        <end position="495"/>
    </location>
</feature>
<dbReference type="Gene3D" id="3.30.70.1320">
    <property type="entry name" value="Multidrug efflux transporter AcrB pore domain like"/>
    <property type="match status" value="1"/>
</dbReference>
<dbReference type="InterPro" id="IPR027463">
    <property type="entry name" value="AcrB_DN_DC_subdom"/>
</dbReference>
<dbReference type="SUPFAM" id="SSF82693">
    <property type="entry name" value="Multidrug efflux transporter AcrB pore domain, PN1, PN2, PC1 and PC2 subdomains"/>
    <property type="match status" value="2"/>
</dbReference>
<dbReference type="Gene3D" id="3.30.70.1440">
    <property type="entry name" value="Multidrug efflux transporter AcrB pore domain"/>
    <property type="match status" value="1"/>
</dbReference>
<feature type="transmembrane region" description="Helical" evidence="1">
    <location>
        <begin position="385"/>
        <end position="404"/>
    </location>
</feature>
<dbReference type="SUPFAM" id="SSF82866">
    <property type="entry name" value="Multidrug efflux transporter AcrB transmembrane domain"/>
    <property type="match status" value="2"/>
</dbReference>
<dbReference type="PANTHER" id="PTHR32063:SF4">
    <property type="entry name" value="SLR6043 PROTEIN"/>
    <property type="match status" value="1"/>
</dbReference>
<dbReference type="Gene3D" id="1.20.1640.10">
    <property type="entry name" value="Multidrug efflux transporter AcrB transmembrane domain"/>
    <property type="match status" value="2"/>
</dbReference>
<feature type="transmembrane region" description="Helical" evidence="1">
    <location>
        <begin position="957"/>
        <end position="976"/>
    </location>
</feature>